<keyword evidence="4" id="KW-0238">DNA-binding</keyword>
<feature type="domain" description="Tyr recombinase" evidence="6">
    <location>
        <begin position="185"/>
        <end position="395"/>
    </location>
</feature>
<dbReference type="Gene3D" id="1.10.443.10">
    <property type="entry name" value="Intergrase catalytic core"/>
    <property type="match status" value="1"/>
</dbReference>
<dbReference type="InterPro" id="IPR004107">
    <property type="entry name" value="Integrase_SAM-like_N"/>
</dbReference>
<sequence>MHKTFDFKKYVEYKVYSVTTIKNGYGFRVLLTFADESTKTQQHAGFTTKREANAFRDEVIGQLHTGTYIVYGKIRVEEFMIFWLEDIMRPRITDDTYTTYKSAIRNYIVPQLGKMYMSTLNQGYIRKLYNTVAEKYESVAKNVRTIMKTSLEYAFNKNVLATNPAKGINLPKKIKKTEYRVLKIDEKKTLTLPQVLQLIEESKETPIHMQILFAVLMGLRRSEINGLKYSDVDYIHRTLRVERQLGKKPNSKAEDCAPKMLTKQEIKTKTPAGVRELPIPDYVFEAILEERKTYEKNRRRRPKEFRDWNYICCSTYGNPRSKGFHQKYYKDLLKSLDLPDIHFHQLRNTYATILLKNSFNSKGVSHLLGHAKEIISVDVYGDTQKIIEDCLDVLEPFIEEVIPKERKDQYYDYSEVIEIDLILEEYFNAA</sequence>
<evidence type="ECO:0000259" key="6">
    <source>
        <dbReference type="PROSITE" id="PS51898"/>
    </source>
</evidence>
<dbReference type="InterPro" id="IPR010998">
    <property type="entry name" value="Integrase_recombinase_N"/>
</dbReference>
<dbReference type="GO" id="GO:0006310">
    <property type="term" value="P:DNA recombination"/>
    <property type="evidence" value="ECO:0007669"/>
    <property type="project" value="UniProtKB-KW"/>
</dbReference>
<dbReference type="InterPro" id="IPR050808">
    <property type="entry name" value="Phage_Integrase"/>
</dbReference>
<dbReference type="Gene3D" id="1.10.150.130">
    <property type="match status" value="1"/>
</dbReference>
<dbReference type="EMBL" id="CYXR01000015">
    <property type="protein sequence ID" value="CUN01692.1"/>
    <property type="molecule type" value="Genomic_DNA"/>
</dbReference>
<dbReference type="PANTHER" id="PTHR30629:SF2">
    <property type="entry name" value="PROPHAGE INTEGRASE INTS-RELATED"/>
    <property type="match status" value="1"/>
</dbReference>
<organism evidence="7 8">
    <name type="scientific">Coprococcus comes</name>
    <dbReference type="NCBI Taxonomy" id="410072"/>
    <lineage>
        <taxon>Bacteria</taxon>
        <taxon>Bacillati</taxon>
        <taxon>Bacillota</taxon>
        <taxon>Clostridia</taxon>
        <taxon>Lachnospirales</taxon>
        <taxon>Lachnospiraceae</taxon>
        <taxon>Coprococcus</taxon>
    </lineage>
</organism>
<dbReference type="InterPro" id="IPR002104">
    <property type="entry name" value="Integrase_catalytic"/>
</dbReference>
<keyword evidence="3" id="KW-0229">DNA integration</keyword>
<dbReference type="PROSITE" id="PS51898">
    <property type="entry name" value="TYR_RECOMBINASE"/>
    <property type="match status" value="1"/>
</dbReference>
<dbReference type="PANTHER" id="PTHR30629">
    <property type="entry name" value="PROPHAGE INTEGRASE"/>
    <property type="match status" value="1"/>
</dbReference>
<dbReference type="InterPro" id="IPR013762">
    <property type="entry name" value="Integrase-like_cat_sf"/>
</dbReference>
<evidence type="ECO:0000313" key="7">
    <source>
        <dbReference type="EMBL" id="CUN01692.1"/>
    </source>
</evidence>
<dbReference type="AlphaFoldDB" id="A0A173TFX2"/>
<evidence type="ECO:0000256" key="2">
    <source>
        <dbReference type="ARBA" id="ARBA00008857"/>
    </source>
</evidence>
<evidence type="ECO:0000256" key="5">
    <source>
        <dbReference type="ARBA" id="ARBA00023172"/>
    </source>
</evidence>
<dbReference type="Proteomes" id="UP000095727">
    <property type="component" value="Unassembled WGS sequence"/>
</dbReference>
<dbReference type="Pfam" id="PF00589">
    <property type="entry name" value="Phage_integrase"/>
    <property type="match status" value="1"/>
</dbReference>
<accession>A0A173TFX2</accession>
<dbReference type="RefSeq" id="WP_055157303.1">
    <property type="nucleotide sequence ID" value="NZ_CYXR01000015.1"/>
</dbReference>
<comment type="function">
    <text evidence="1">Site-specific tyrosine recombinase, which acts by catalyzing the cutting and rejoining of the recombining DNA molecules.</text>
</comment>
<reference evidence="7 8" key="1">
    <citation type="submission" date="2015-09" db="EMBL/GenBank/DDBJ databases">
        <authorList>
            <consortium name="Pathogen Informatics"/>
        </authorList>
    </citation>
    <scope>NUCLEOTIDE SEQUENCE [LARGE SCALE GENOMIC DNA]</scope>
    <source>
        <strain evidence="7 8">2789STDY5834962</strain>
    </source>
</reference>
<dbReference type="CDD" id="cd01189">
    <property type="entry name" value="INT_ICEBs1_C_like"/>
    <property type="match status" value="1"/>
</dbReference>
<evidence type="ECO:0000313" key="8">
    <source>
        <dbReference type="Proteomes" id="UP000095727"/>
    </source>
</evidence>
<evidence type="ECO:0000256" key="1">
    <source>
        <dbReference type="ARBA" id="ARBA00003283"/>
    </source>
</evidence>
<gene>
    <name evidence="7" type="primary">Int-Tn_7</name>
    <name evidence="7" type="ORF">ERS852574_02167</name>
</gene>
<proteinExistence type="inferred from homology"/>
<protein>
    <submittedName>
        <fullName evidence="7">Integrase</fullName>
    </submittedName>
</protein>
<evidence type="ECO:0000256" key="3">
    <source>
        <dbReference type="ARBA" id="ARBA00022908"/>
    </source>
</evidence>
<dbReference type="Pfam" id="PF14659">
    <property type="entry name" value="Phage_int_SAM_3"/>
    <property type="match status" value="1"/>
</dbReference>
<dbReference type="GO" id="GO:0015074">
    <property type="term" value="P:DNA integration"/>
    <property type="evidence" value="ECO:0007669"/>
    <property type="project" value="UniProtKB-KW"/>
</dbReference>
<evidence type="ECO:0000256" key="4">
    <source>
        <dbReference type="ARBA" id="ARBA00023125"/>
    </source>
</evidence>
<name>A0A173TFX2_9FIRM</name>
<dbReference type="InterPro" id="IPR011010">
    <property type="entry name" value="DNA_brk_join_enz"/>
</dbReference>
<comment type="similarity">
    <text evidence="2">Belongs to the 'phage' integrase family.</text>
</comment>
<dbReference type="GO" id="GO:0003677">
    <property type="term" value="F:DNA binding"/>
    <property type="evidence" value="ECO:0007669"/>
    <property type="project" value="UniProtKB-KW"/>
</dbReference>
<keyword evidence="5" id="KW-0233">DNA recombination</keyword>
<dbReference type="SUPFAM" id="SSF56349">
    <property type="entry name" value="DNA breaking-rejoining enzymes"/>
    <property type="match status" value="1"/>
</dbReference>